<protein>
    <submittedName>
        <fullName evidence="2">Uncharacterized protein</fullName>
    </submittedName>
</protein>
<feature type="region of interest" description="Disordered" evidence="1">
    <location>
        <begin position="1"/>
        <end position="20"/>
    </location>
</feature>
<evidence type="ECO:0000256" key="1">
    <source>
        <dbReference type="SAM" id="MobiDB-lite"/>
    </source>
</evidence>
<reference evidence="2 3" key="1">
    <citation type="submission" date="2024-03" db="EMBL/GenBank/DDBJ databases">
        <title>Human intestinal bacterial collection.</title>
        <authorList>
            <person name="Pauvert C."/>
            <person name="Hitch T.C.A."/>
            <person name="Clavel T."/>
        </authorList>
    </citation>
    <scope>NUCLEOTIDE SEQUENCE [LARGE SCALE GENOMIC DNA]</scope>
    <source>
        <strain evidence="2 3">CLA-AA-H190</strain>
    </source>
</reference>
<dbReference type="Proteomes" id="UP001469749">
    <property type="component" value="Unassembled WGS sequence"/>
</dbReference>
<dbReference type="EMBL" id="JBBMEK010000014">
    <property type="protein sequence ID" value="MEQ2363916.1"/>
    <property type="molecule type" value="Genomic_DNA"/>
</dbReference>
<dbReference type="RefSeq" id="WP_349083851.1">
    <property type="nucleotide sequence ID" value="NZ_JBBMEK010000014.1"/>
</dbReference>
<evidence type="ECO:0000313" key="2">
    <source>
        <dbReference type="EMBL" id="MEQ2363916.1"/>
    </source>
</evidence>
<proteinExistence type="predicted"/>
<gene>
    <name evidence="2" type="ORF">WMO25_02250</name>
</gene>
<comment type="caution">
    <text evidence="2">The sequence shown here is derived from an EMBL/GenBank/DDBJ whole genome shotgun (WGS) entry which is preliminary data.</text>
</comment>
<organism evidence="2 3">
    <name type="scientific">Coprococcus intestinihominis</name>
    <dbReference type="NCBI Taxonomy" id="3133154"/>
    <lineage>
        <taxon>Bacteria</taxon>
        <taxon>Bacillati</taxon>
        <taxon>Bacillota</taxon>
        <taxon>Clostridia</taxon>
        <taxon>Lachnospirales</taxon>
        <taxon>Lachnospiraceae</taxon>
        <taxon>Coprococcus</taxon>
    </lineage>
</organism>
<keyword evidence="3" id="KW-1185">Reference proteome</keyword>
<name>A0ABV1B301_9FIRM</name>
<sequence>MLKEQASLEEGRDRRMQRLSGPNSVRAIQVIEVKAKRGLGIKGDPVREITQYWDMNGNFLAERDSDQSLLADQVMWESERLNNIIKNWSQSQQLHHK</sequence>
<evidence type="ECO:0000313" key="3">
    <source>
        <dbReference type="Proteomes" id="UP001469749"/>
    </source>
</evidence>
<accession>A0ABV1B301</accession>